<accession>A0A8J9X397</accession>
<dbReference type="EMBL" id="OU594959">
    <property type="protein sequence ID" value="CAG9283090.1"/>
    <property type="molecule type" value="Genomic_DNA"/>
</dbReference>
<feature type="region of interest" description="Disordered" evidence="1">
    <location>
        <begin position="1"/>
        <end position="42"/>
    </location>
</feature>
<feature type="region of interest" description="Disordered" evidence="1">
    <location>
        <begin position="366"/>
        <end position="392"/>
    </location>
</feature>
<organism evidence="2">
    <name type="scientific">Phaeodactylum tricornutum</name>
    <name type="common">Diatom</name>
    <dbReference type="NCBI Taxonomy" id="2850"/>
    <lineage>
        <taxon>Eukaryota</taxon>
        <taxon>Sar</taxon>
        <taxon>Stramenopiles</taxon>
        <taxon>Ochrophyta</taxon>
        <taxon>Bacillariophyta</taxon>
        <taxon>Bacillariophyceae</taxon>
        <taxon>Bacillariophycidae</taxon>
        <taxon>Naviculales</taxon>
        <taxon>Phaeodactylaceae</taxon>
        <taxon>Phaeodactylum</taxon>
    </lineage>
</organism>
<protein>
    <submittedName>
        <fullName evidence="2">Uncharacterized protein</fullName>
    </submittedName>
</protein>
<dbReference type="AlphaFoldDB" id="A0A8J9X397"/>
<gene>
    <name evidence="2" type="ORF">PTTT1_LOCUS21677</name>
</gene>
<proteinExistence type="predicted"/>
<name>A0A8J9X397_PHATR</name>
<dbReference type="Proteomes" id="UP000836788">
    <property type="component" value="Chromosome 18"/>
</dbReference>
<evidence type="ECO:0000256" key="1">
    <source>
        <dbReference type="SAM" id="MobiDB-lite"/>
    </source>
</evidence>
<sequence>MEDSERYGKGPLGPRAHTYDPPSANERNQEGIDLPRDDSEVDLNRGRQAALQFSHPFDVRYTAGAQGMLSVFTGESQSDVEGLRPLALDDLNPFEPRPLPTQYQTGRSMLRPGSLEPYHSEYFNSTPTGRNAIPLERPRGIAMAAGQPDVRIFQTGIGAKSGSEGKQSGASQSGTPIWNTLPPPPAQMADSRLVPVSTSMSRNRDAIPFNHLNLFQLVEQRNFHQMNALSNSYGTFSELTQPHFPVLQQRASLPFAPADSLSMGIGANALHPNNNPSYSVSSFLPPLQQSPMMATMFSQQREALMRRLNIAMDQSVVTQKALQEWDTEQGLPKSHSQTMVNTGRSRRQLLEGRIIPKWDGTPLLREGESLQTSIRKPRKKSSKTKERKVERS</sequence>
<feature type="compositionally biased region" description="Basic and acidic residues" evidence="1">
    <location>
        <begin position="383"/>
        <end position="392"/>
    </location>
</feature>
<reference evidence="2" key="1">
    <citation type="submission" date="2022-02" db="EMBL/GenBank/DDBJ databases">
        <authorList>
            <person name="Giguere J D."/>
        </authorList>
    </citation>
    <scope>NUCLEOTIDE SEQUENCE</scope>
    <source>
        <strain evidence="2">CCAP 1055/1</strain>
    </source>
</reference>
<feature type="compositionally biased region" description="Basic and acidic residues" evidence="1">
    <location>
        <begin position="27"/>
        <end position="42"/>
    </location>
</feature>
<evidence type="ECO:0000313" key="2">
    <source>
        <dbReference type="EMBL" id="CAG9283090.1"/>
    </source>
</evidence>